<feature type="domain" description="Lytic transglycosylase MltA" evidence="7">
    <location>
        <begin position="195"/>
        <end position="354"/>
    </location>
</feature>
<dbReference type="InterPro" id="IPR010611">
    <property type="entry name" value="3D_dom"/>
</dbReference>
<accession>A0A4Q7NGS3</accession>
<dbReference type="CDD" id="cd14485">
    <property type="entry name" value="mltA_like_LT_A"/>
    <property type="match status" value="1"/>
</dbReference>
<evidence type="ECO:0000256" key="2">
    <source>
        <dbReference type="ARBA" id="ARBA00012587"/>
    </source>
</evidence>
<dbReference type="SUPFAM" id="SSF50685">
    <property type="entry name" value="Barwin-like endoglucanases"/>
    <property type="match status" value="1"/>
</dbReference>
<feature type="region of interest" description="Disordered" evidence="6">
    <location>
        <begin position="41"/>
        <end position="89"/>
    </location>
</feature>
<sequence length="462" mass="49990">MSLREFIARNWHYRQFNRFPLPALALAAAVAGCAQPSGTVQPLPDAGTAPSQPVVTAPPATAAPAPVPDSARPLPAPVPRPASKPALQSSKHFVRGSWQQLPGWRTDTVEAVWRPFLANCRSIILRTGRPVSNTAPPMADPYAWQQACAAARELPPTPAADQVRAFMEHWLQPWSVRGPGSEIASGLATSYYEPLVHASRERGGAYQWPLYAVPADLLTIDLGGLYPELVGKRVRGKLDGRRVVPYDTRGEIERPERQPPAIVWVNDPVDAFFLQVQGTGRAVLDTGPGQGSTIRVAYADHNGHPYVSIGKWLIDKGELTPAQASMQGIRAWAQRNPARVKEMLNANPAVVFFREEAVADPSEGPRGAMGLPLTPHRSLAVDPSIVPLGSPVFLSTTQPASRQPMNVVALAQDTGTAIKGPARVDLFWGFGDEAGEMAGRMKQPTRLWVLWPKNEGVPAPAR</sequence>
<dbReference type="GO" id="GO:0004553">
    <property type="term" value="F:hydrolase activity, hydrolyzing O-glycosyl compounds"/>
    <property type="evidence" value="ECO:0007669"/>
    <property type="project" value="InterPro"/>
</dbReference>
<dbReference type="Gene3D" id="2.40.40.10">
    <property type="entry name" value="RlpA-like domain"/>
    <property type="match status" value="1"/>
</dbReference>
<dbReference type="InterPro" id="IPR026044">
    <property type="entry name" value="MltA"/>
</dbReference>
<dbReference type="GO" id="GO:0071555">
    <property type="term" value="P:cell wall organization"/>
    <property type="evidence" value="ECO:0007669"/>
    <property type="project" value="UniProtKB-KW"/>
</dbReference>
<dbReference type="InterPro" id="IPR005300">
    <property type="entry name" value="MltA_B"/>
</dbReference>
<evidence type="ECO:0000256" key="1">
    <source>
        <dbReference type="ARBA" id="ARBA00001420"/>
    </source>
</evidence>
<evidence type="ECO:0000256" key="4">
    <source>
        <dbReference type="ARBA" id="ARBA00023316"/>
    </source>
</evidence>
<organism evidence="8 9">
    <name type="scientific">Pigmentiphaga kullae</name>
    <dbReference type="NCBI Taxonomy" id="151784"/>
    <lineage>
        <taxon>Bacteria</taxon>
        <taxon>Pseudomonadati</taxon>
        <taxon>Pseudomonadota</taxon>
        <taxon>Betaproteobacteria</taxon>
        <taxon>Burkholderiales</taxon>
        <taxon>Alcaligenaceae</taxon>
        <taxon>Pigmentiphaga</taxon>
    </lineage>
</organism>
<dbReference type="GO" id="GO:0019867">
    <property type="term" value="C:outer membrane"/>
    <property type="evidence" value="ECO:0007669"/>
    <property type="project" value="InterPro"/>
</dbReference>
<dbReference type="PIRSF" id="PIRSF019422">
    <property type="entry name" value="MltA"/>
    <property type="match status" value="1"/>
</dbReference>
<name>A0A4Q7NGS3_9BURK</name>
<comment type="caution">
    <text evidence="8">The sequence shown here is derived from an EMBL/GenBank/DDBJ whole genome shotgun (WGS) entry which is preliminary data.</text>
</comment>
<protein>
    <recommendedName>
        <fullName evidence="2">peptidoglycan lytic exotransglycosylase</fullName>
        <ecNumber evidence="2">4.2.2.n1</ecNumber>
    </recommendedName>
    <alternativeName>
        <fullName evidence="5">Murein hydrolase A</fullName>
    </alternativeName>
</protein>
<dbReference type="OrthoDB" id="9783686at2"/>
<keyword evidence="3" id="KW-0456">Lyase</keyword>
<feature type="compositionally biased region" description="Low complexity" evidence="6">
    <location>
        <begin position="48"/>
        <end position="73"/>
    </location>
</feature>
<evidence type="ECO:0000259" key="7">
    <source>
        <dbReference type="SMART" id="SM00925"/>
    </source>
</evidence>
<evidence type="ECO:0000313" key="8">
    <source>
        <dbReference type="EMBL" id="RZS84023.1"/>
    </source>
</evidence>
<dbReference type="AlphaFoldDB" id="A0A4Q7NGS3"/>
<evidence type="ECO:0000313" key="9">
    <source>
        <dbReference type="Proteomes" id="UP000292445"/>
    </source>
</evidence>
<reference evidence="8 9" key="1">
    <citation type="submission" date="2019-02" db="EMBL/GenBank/DDBJ databases">
        <title>Genomic Encyclopedia of Type Strains, Phase IV (KMG-IV): sequencing the most valuable type-strain genomes for metagenomic binning, comparative biology and taxonomic classification.</title>
        <authorList>
            <person name="Goeker M."/>
        </authorList>
    </citation>
    <scope>NUCLEOTIDE SEQUENCE [LARGE SCALE GENOMIC DNA]</scope>
    <source>
        <strain evidence="8 9">K24</strain>
    </source>
</reference>
<keyword evidence="9" id="KW-1185">Reference proteome</keyword>
<dbReference type="Gene3D" id="2.40.240.50">
    <property type="entry name" value="Barwin-like endoglucanases"/>
    <property type="match status" value="1"/>
</dbReference>
<dbReference type="EC" id="4.2.2.n1" evidence="2"/>
<evidence type="ECO:0000256" key="5">
    <source>
        <dbReference type="ARBA" id="ARBA00030918"/>
    </source>
</evidence>
<gene>
    <name evidence="8" type="ORF">EV675_0025</name>
</gene>
<dbReference type="InterPro" id="IPR036908">
    <property type="entry name" value="RlpA-like_sf"/>
</dbReference>
<comment type="catalytic activity">
    <reaction evidence="1">
        <text>Exolytic cleavage of the (1-&gt;4)-beta-glycosidic linkage between N-acetylmuramic acid (MurNAc) and N-acetylglucosamine (GlcNAc) residues in peptidoglycan, from either the reducing or the non-reducing ends of the peptidoglycan chains, with concomitant formation of a 1,6-anhydrobond in the MurNAc residue.</text>
        <dbReference type="EC" id="4.2.2.n1"/>
    </reaction>
</comment>
<dbReference type="GO" id="GO:0009254">
    <property type="term" value="P:peptidoglycan turnover"/>
    <property type="evidence" value="ECO:0007669"/>
    <property type="project" value="InterPro"/>
</dbReference>
<dbReference type="Pfam" id="PF06725">
    <property type="entry name" value="3D"/>
    <property type="match status" value="1"/>
</dbReference>
<dbReference type="GO" id="GO:0009253">
    <property type="term" value="P:peptidoglycan catabolic process"/>
    <property type="evidence" value="ECO:0007669"/>
    <property type="project" value="TreeGrafter"/>
</dbReference>
<evidence type="ECO:0000256" key="3">
    <source>
        <dbReference type="ARBA" id="ARBA00023239"/>
    </source>
</evidence>
<proteinExistence type="predicted"/>
<keyword evidence="4" id="KW-0961">Cell wall biogenesis/degradation</keyword>
<dbReference type="RefSeq" id="WP_130355423.1">
    <property type="nucleotide sequence ID" value="NZ_SGXC01000001.1"/>
</dbReference>
<dbReference type="PANTHER" id="PTHR30124">
    <property type="entry name" value="MEMBRANE-BOUND LYTIC MUREIN TRANSGLYCOSYLASE A"/>
    <property type="match status" value="1"/>
</dbReference>
<dbReference type="Proteomes" id="UP000292445">
    <property type="component" value="Unassembled WGS sequence"/>
</dbReference>
<dbReference type="EMBL" id="SGXC01000001">
    <property type="protein sequence ID" value="RZS84023.1"/>
    <property type="molecule type" value="Genomic_DNA"/>
</dbReference>
<dbReference type="CDD" id="cd14668">
    <property type="entry name" value="mlta_B"/>
    <property type="match status" value="1"/>
</dbReference>
<evidence type="ECO:0000256" key="6">
    <source>
        <dbReference type="SAM" id="MobiDB-lite"/>
    </source>
</evidence>
<dbReference type="PANTHER" id="PTHR30124:SF0">
    <property type="entry name" value="MEMBRANE-BOUND LYTIC MUREIN TRANSGLYCOSYLASE A"/>
    <property type="match status" value="1"/>
</dbReference>
<dbReference type="SMART" id="SM00925">
    <property type="entry name" value="MltA"/>
    <property type="match status" value="1"/>
</dbReference>
<dbReference type="Pfam" id="PF03562">
    <property type="entry name" value="MltA"/>
    <property type="match status" value="1"/>
</dbReference>
<dbReference type="PROSITE" id="PS51257">
    <property type="entry name" value="PROKAR_LIPOPROTEIN"/>
    <property type="match status" value="1"/>
</dbReference>
<dbReference type="GO" id="GO:0008933">
    <property type="term" value="F:peptidoglycan lytic transglycosylase activity"/>
    <property type="evidence" value="ECO:0007669"/>
    <property type="project" value="TreeGrafter"/>
</dbReference>